<organism evidence="1">
    <name type="scientific">freshwater metagenome</name>
    <dbReference type="NCBI Taxonomy" id="449393"/>
    <lineage>
        <taxon>unclassified sequences</taxon>
        <taxon>metagenomes</taxon>
        <taxon>ecological metagenomes</taxon>
    </lineage>
</organism>
<proteinExistence type="predicted"/>
<sequence>MSAIVAAITDMLRVRGRFIYYSIRWVNRLTRLGTNYSLFNHDLMSARHQFCLTGRWQRVPVFDGGHI</sequence>
<dbReference type="AlphaFoldDB" id="A0A6J7AS84"/>
<reference evidence="1" key="1">
    <citation type="submission" date="2020-05" db="EMBL/GenBank/DDBJ databases">
        <authorList>
            <person name="Chiriac C."/>
            <person name="Salcher M."/>
            <person name="Ghai R."/>
            <person name="Kavagutti S V."/>
        </authorList>
    </citation>
    <scope>NUCLEOTIDE SEQUENCE</scope>
</reference>
<evidence type="ECO:0000313" key="1">
    <source>
        <dbReference type="EMBL" id="CAB4835725.1"/>
    </source>
</evidence>
<gene>
    <name evidence="1" type="ORF">UFOPK3204_01821</name>
</gene>
<dbReference type="EMBL" id="CAFABK010000148">
    <property type="protein sequence ID" value="CAB4835725.1"/>
    <property type="molecule type" value="Genomic_DNA"/>
</dbReference>
<name>A0A6J7AS84_9ZZZZ</name>
<protein>
    <submittedName>
        <fullName evidence="1">Unannotated protein</fullName>
    </submittedName>
</protein>
<accession>A0A6J7AS84</accession>